<dbReference type="InterPro" id="IPR035097">
    <property type="entry name" value="M29_N-terminal"/>
</dbReference>
<dbReference type="InterPro" id="IPR052170">
    <property type="entry name" value="M29_Exopeptidase"/>
</dbReference>
<proteinExistence type="inferred from homology"/>
<comment type="cofactor">
    <cofactor evidence="1">
        <name>Co(2+)</name>
        <dbReference type="ChEBI" id="CHEBI:48828"/>
    </cofactor>
</comment>
<dbReference type="SUPFAM" id="SSF144052">
    <property type="entry name" value="Thermophilic metalloprotease-like"/>
    <property type="match status" value="1"/>
</dbReference>
<comment type="similarity">
    <text evidence="4">Belongs to the peptidase M29 family.</text>
</comment>
<protein>
    <submittedName>
        <fullName evidence="10">Unannotated protein</fullName>
    </submittedName>
</protein>
<evidence type="ECO:0000313" key="10">
    <source>
        <dbReference type="EMBL" id="CAB4336301.1"/>
    </source>
</evidence>
<name>A0A6J5Z115_9ZZZZ</name>
<keyword evidence="7" id="KW-0479">Metal-binding</keyword>
<keyword evidence="6" id="KW-0645">Protease</keyword>
<keyword evidence="9" id="KW-0482">Metalloprotease</keyword>
<dbReference type="AlphaFoldDB" id="A0A6J5Z115"/>
<dbReference type="PRINTS" id="PR00919">
    <property type="entry name" value="THERMOPTASE"/>
</dbReference>
<evidence type="ECO:0000256" key="9">
    <source>
        <dbReference type="ARBA" id="ARBA00023049"/>
    </source>
</evidence>
<evidence type="ECO:0000256" key="8">
    <source>
        <dbReference type="ARBA" id="ARBA00022801"/>
    </source>
</evidence>
<dbReference type="GO" id="GO:0046872">
    <property type="term" value="F:metal ion binding"/>
    <property type="evidence" value="ECO:0007669"/>
    <property type="project" value="UniProtKB-KW"/>
</dbReference>
<dbReference type="Pfam" id="PF02073">
    <property type="entry name" value="Peptidase_M29"/>
    <property type="match status" value="1"/>
</dbReference>
<dbReference type="EMBL" id="CAESAN010000009">
    <property type="protein sequence ID" value="CAB4336301.1"/>
    <property type="molecule type" value="Genomic_DNA"/>
</dbReference>
<evidence type="ECO:0000256" key="6">
    <source>
        <dbReference type="ARBA" id="ARBA00022670"/>
    </source>
</evidence>
<dbReference type="GO" id="GO:0008237">
    <property type="term" value="F:metallopeptidase activity"/>
    <property type="evidence" value="ECO:0007669"/>
    <property type="project" value="UniProtKB-KW"/>
</dbReference>
<comment type="cofactor">
    <cofactor evidence="2">
        <name>Mg(2+)</name>
        <dbReference type="ChEBI" id="CHEBI:18420"/>
    </cofactor>
</comment>
<comment type="cofactor">
    <cofactor evidence="3">
        <name>Zn(2+)</name>
        <dbReference type="ChEBI" id="CHEBI:29105"/>
    </cofactor>
</comment>
<evidence type="ECO:0000256" key="4">
    <source>
        <dbReference type="ARBA" id="ARBA00008236"/>
    </source>
</evidence>
<reference evidence="10" key="1">
    <citation type="submission" date="2020-05" db="EMBL/GenBank/DDBJ databases">
        <authorList>
            <person name="Chiriac C."/>
            <person name="Salcher M."/>
            <person name="Ghai R."/>
            <person name="Kavagutti S V."/>
        </authorList>
    </citation>
    <scope>NUCLEOTIDE SEQUENCE</scope>
</reference>
<dbReference type="PANTHER" id="PTHR34448:SF1">
    <property type="entry name" value="BLL6088 PROTEIN"/>
    <property type="match status" value="1"/>
</dbReference>
<evidence type="ECO:0000256" key="1">
    <source>
        <dbReference type="ARBA" id="ARBA00001941"/>
    </source>
</evidence>
<dbReference type="GO" id="GO:0004177">
    <property type="term" value="F:aminopeptidase activity"/>
    <property type="evidence" value="ECO:0007669"/>
    <property type="project" value="UniProtKB-KW"/>
</dbReference>
<gene>
    <name evidence="10" type="ORF">UFOPK3547_00204</name>
</gene>
<keyword evidence="8" id="KW-0378">Hydrolase</keyword>
<dbReference type="Gene3D" id="3.40.1830.10">
    <property type="entry name" value="Thermophilic metalloprotease (M29)"/>
    <property type="match status" value="1"/>
</dbReference>
<keyword evidence="5" id="KW-0031">Aminopeptidase</keyword>
<evidence type="ECO:0000256" key="5">
    <source>
        <dbReference type="ARBA" id="ARBA00022438"/>
    </source>
</evidence>
<dbReference type="PANTHER" id="PTHR34448">
    <property type="entry name" value="AMINOPEPTIDASE"/>
    <property type="match status" value="1"/>
</dbReference>
<evidence type="ECO:0000256" key="2">
    <source>
        <dbReference type="ARBA" id="ARBA00001946"/>
    </source>
</evidence>
<accession>A0A6J5Z115</accession>
<evidence type="ECO:0000256" key="7">
    <source>
        <dbReference type="ARBA" id="ARBA00022723"/>
    </source>
</evidence>
<organism evidence="10">
    <name type="scientific">freshwater metagenome</name>
    <dbReference type="NCBI Taxonomy" id="449393"/>
    <lineage>
        <taxon>unclassified sequences</taxon>
        <taxon>metagenomes</taxon>
        <taxon>ecological metagenomes</taxon>
    </lineage>
</organism>
<dbReference type="InterPro" id="IPR000787">
    <property type="entry name" value="Peptidase_M29"/>
</dbReference>
<sequence>MKSPGERVAEVIDPAEMAELLIGWCLEVEAHQKIVIRSTPLASELLLALQAAVLAREAWPTLSVELPGQAGNFYENARDTQLDDFDDVAMAEAKELTAVLGIQAPADARELAGVDPSRIARAARARRPLRERTMKKRWCSTLWPTEAGAQLAGMELEEFAAFVRGATFLDRPDPPAAWGELGAFQASLIDRLQGVRELRIEAEGTDLTLSVKGRSWVNSDGRRNMPSGEVFSGPVENSAEGKVRFTIRSSPSGVDVEGVELVFRNGLVTEAHAERGDDYLQQALGTDEGARRLGEIGIGTNFGITRPVGSILFDEKIGGTVHLALGRSYPETGGRNESALHWDLICDLREGGRLTADGAELLVDGKFTAAS</sequence>
<evidence type="ECO:0000256" key="3">
    <source>
        <dbReference type="ARBA" id="ARBA00001947"/>
    </source>
</evidence>
<dbReference type="GO" id="GO:0006508">
    <property type="term" value="P:proteolysis"/>
    <property type="evidence" value="ECO:0007669"/>
    <property type="project" value="UniProtKB-KW"/>
</dbReference>